<name>K9AML4_9STAP</name>
<comment type="caution">
    <text evidence="3">The sequence shown here is derived from an EMBL/GenBank/DDBJ whole genome shotgun (WGS) entry which is preliminary data.</text>
</comment>
<proteinExistence type="predicted"/>
<keyword evidence="4" id="KW-1185">Reference proteome</keyword>
<protein>
    <submittedName>
        <fullName evidence="3">Fibronectin-binding protein</fullName>
    </submittedName>
</protein>
<dbReference type="Gene3D" id="1.20.1280.250">
    <property type="match status" value="1"/>
</dbReference>
<dbReference type="InterPro" id="IPR032330">
    <property type="entry name" value="EF-G-binding_C"/>
</dbReference>
<dbReference type="CDD" id="cd16342">
    <property type="entry name" value="FusC_FusB"/>
    <property type="match status" value="1"/>
</dbReference>
<accession>K9AML4</accession>
<dbReference type="InterPro" id="IPR038344">
    <property type="entry name" value="EF-G_N_sf"/>
</dbReference>
<dbReference type="STRING" id="1229783.C273_05040"/>
<dbReference type="eggNOG" id="ENOG5032UHI">
    <property type="taxonomic scope" value="Bacteria"/>
</dbReference>
<organism evidence="3 4">
    <name type="scientific">Staphylococcus massiliensis S46</name>
    <dbReference type="NCBI Taxonomy" id="1229783"/>
    <lineage>
        <taxon>Bacteria</taxon>
        <taxon>Bacillati</taxon>
        <taxon>Bacillota</taxon>
        <taxon>Bacilli</taxon>
        <taxon>Bacillales</taxon>
        <taxon>Staphylococcaceae</taxon>
        <taxon>Staphylococcus</taxon>
    </lineage>
</organism>
<evidence type="ECO:0000313" key="4">
    <source>
        <dbReference type="Proteomes" id="UP000009885"/>
    </source>
</evidence>
<dbReference type="InterPro" id="IPR010841">
    <property type="entry name" value="EF-G-binding_N"/>
</dbReference>
<evidence type="ECO:0000259" key="1">
    <source>
        <dbReference type="Pfam" id="PF07299"/>
    </source>
</evidence>
<evidence type="ECO:0000313" key="3">
    <source>
        <dbReference type="EMBL" id="EKU48549.1"/>
    </source>
</evidence>
<dbReference type="Proteomes" id="UP000009885">
    <property type="component" value="Unassembled WGS sequence"/>
</dbReference>
<dbReference type="Pfam" id="PF16571">
    <property type="entry name" value="FBP_C"/>
    <property type="match status" value="1"/>
</dbReference>
<dbReference type="EMBL" id="AMSQ01000006">
    <property type="protein sequence ID" value="EKU48549.1"/>
    <property type="molecule type" value="Genomic_DNA"/>
</dbReference>
<gene>
    <name evidence="3" type="ORF">C273_05040</name>
</gene>
<reference evidence="3 4" key="1">
    <citation type="journal article" date="2013" name="Genome Announc.">
        <title>Genome Sequence of Staphylococcus massiliensis Strain S46, Isolated from the Surface of Healthy Human Skin.</title>
        <authorList>
            <person name="Srivastav R."/>
            <person name="Singh A."/>
            <person name="Jangir P.K."/>
            <person name="Kumari C."/>
            <person name="Muduli S."/>
            <person name="Sharma R."/>
        </authorList>
    </citation>
    <scope>NUCLEOTIDE SEQUENCE [LARGE SCALE GENOMIC DNA]</scope>
    <source>
        <strain evidence="3 4">S46</strain>
    </source>
</reference>
<feature type="domain" description="Elongation factor G-binding protein C-terminal treble-clef zinc-finger" evidence="2">
    <location>
        <begin position="99"/>
        <end position="197"/>
    </location>
</feature>
<dbReference type="AlphaFoldDB" id="K9AML4"/>
<dbReference type="RefSeq" id="WP_009383114.1">
    <property type="nucleotide sequence ID" value="NZ_AMSQ01000006.1"/>
</dbReference>
<dbReference type="OrthoDB" id="1891078at2"/>
<dbReference type="PATRIC" id="fig|1229783.3.peg.1016"/>
<sequence length="213" mass="25013">MTKQIYPYQYHYIAEQMYQLHNIYKSVNDPETVKHQMADVLHNIRNVFEAVTPELEASLETLKDIKLSKYQIEKVLNVVSQYVIPFQMPSSKQIEKQFRKVKKLKVPNFSSEDLLASTFLGWNDPSSNRRYMLYYDESDQLKGFYGELSPKTVKGFCSICNKESKVSLFLHKSKESGDGMYTKKGDYICYDSQTCNRQLTDLTKFYHFVNKLN</sequence>
<dbReference type="Pfam" id="PF07299">
    <property type="entry name" value="EF-G-binding_N"/>
    <property type="match status" value="1"/>
</dbReference>
<evidence type="ECO:0000259" key="2">
    <source>
        <dbReference type="Pfam" id="PF16571"/>
    </source>
</evidence>
<feature type="domain" description="Elongation factor G-binding protein N-terminal" evidence="1">
    <location>
        <begin position="5"/>
        <end position="87"/>
    </location>
</feature>